<feature type="compositionally biased region" description="Polar residues" evidence="1">
    <location>
        <begin position="92"/>
        <end position="101"/>
    </location>
</feature>
<reference evidence="3" key="2">
    <citation type="submission" date="2015-01" db="EMBL/GenBank/DDBJ databases">
        <title>Evolutionary Origins and Diversification of the Mycorrhizal Mutualists.</title>
        <authorList>
            <consortium name="DOE Joint Genome Institute"/>
            <consortium name="Mycorrhizal Genomics Consortium"/>
            <person name="Kohler A."/>
            <person name="Kuo A."/>
            <person name="Nagy L.G."/>
            <person name="Floudas D."/>
            <person name="Copeland A."/>
            <person name="Barry K.W."/>
            <person name="Cichocki N."/>
            <person name="Veneault-Fourrey C."/>
            <person name="LaButti K."/>
            <person name="Lindquist E.A."/>
            <person name="Lipzen A."/>
            <person name="Lundell T."/>
            <person name="Morin E."/>
            <person name="Murat C."/>
            <person name="Riley R."/>
            <person name="Ohm R."/>
            <person name="Sun H."/>
            <person name="Tunlid A."/>
            <person name="Henrissat B."/>
            <person name="Grigoriev I.V."/>
            <person name="Hibbett D.S."/>
            <person name="Martin F."/>
        </authorList>
    </citation>
    <scope>NUCLEOTIDE SEQUENCE [LARGE SCALE GENOMIC DNA]</scope>
    <source>
        <strain evidence="3">Zn</strain>
    </source>
</reference>
<dbReference type="OrthoDB" id="3515818at2759"/>
<dbReference type="AlphaFoldDB" id="A0A0C3HF59"/>
<sequence length="480" mass="53430">MNWKPKFPAWRPMAVSSSASSQIAQPRPEGNLGREAWPELPTTGSLKSSSSISVPHKTLPAEFRTPKRSIEKTTPLSKESRLAPQPRPTYSELLNPNASQRHSESNCVKSFLLLDSSITQSKNRTSKSNLSMPSARQFWRESKNTSDSKICYSPSQIFDANSLQRAVNEDSQSTFTYIHSLIKDNFELKNKVAFMTEQLEHETNNLKKTIHDYEKLHTIGKAKQHILWQFIRRLTAGGDGAQTPSSHPAISIAAVDMEPRSQQEPNWEDIRLDPNAQTFIPSADIHPTRVLGQESQMSAFIPTPLQLSRSPYSQSLITAPTTPVAPSQHIPIFSVPAPASPSILQAIIESIPPLFRAICPFSLTSMECPNTACQMKKLCPRFNSPTGFSTCPGSKGCRHLHERPTCLGEAEGLGCGYAQGSSPTEKGREKGKGKMNKWETDRRIHLRSMAHQNGCGLEEWRVRLVIAGLRRAHIEGLYKN</sequence>
<dbReference type="HOGENOM" id="CLU_568689_0_0_1"/>
<gene>
    <name evidence="2" type="ORF">OIDMADRAFT_53291</name>
</gene>
<name>A0A0C3HF59_OIDMZ</name>
<keyword evidence="3" id="KW-1185">Reference proteome</keyword>
<dbReference type="EMBL" id="KN832875">
    <property type="protein sequence ID" value="KIN01770.1"/>
    <property type="molecule type" value="Genomic_DNA"/>
</dbReference>
<evidence type="ECO:0000313" key="3">
    <source>
        <dbReference type="Proteomes" id="UP000054321"/>
    </source>
</evidence>
<dbReference type="InParanoid" id="A0A0C3HF59"/>
<reference evidence="2 3" key="1">
    <citation type="submission" date="2014-04" db="EMBL/GenBank/DDBJ databases">
        <authorList>
            <consortium name="DOE Joint Genome Institute"/>
            <person name="Kuo A."/>
            <person name="Martino E."/>
            <person name="Perotto S."/>
            <person name="Kohler A."/>
            <person name="Nagy L.G."/>
            <person name="Floudas D."/>
            <person name="Copeland A."/>
            <person name="Barry K.W."/>
            <person name="Cichocki N."/>
            <person name="Veneault-Fourrey C."/>
            <person name="LaButti K."/>
            <person name="Lindquist E.A."/>
            <person name="Lipzen A."/>
            <person name="Lundell T."/>
            <person name="Morin E."/>
            <person name="Murat C."/>
            <person name="Sun H."/>
            <person name="Tunlid A."/>
            <person name="Henrissat B."/>
            <person name="Grigoriev I.V."/>
            <person name="Hibbett D.S."/>
            <person name="Martin F."/>
            <person name="Nordberg H.P."/>
            <person name="Cantor M.N."/>
            <person name="Hua S.X."/>
        </authorList>
    </citation>
    <scope>NUCLEOTIDE SEQUENCE [LARGE SCALE GENOMIC DNA]</scope>
    <source>
        <strain evidence="2 3">Zn</strain>
    </source>
</reference>
<evidence type="ECO:0000313" key="2">
    <source>
        <dbReference type="EMBL" id="KIN01770.1"/>
    </source>
</evidence>
<organism evidence="2 3">
    <name type="scientific">Oidiodendron maius (strain Zn)</name>
    <dbReference type="NCBI Taxonomy" id="913774"/>
    <lineage>
        <taxon>Eukaryota</taxon>
        <taxon>Fungi</taxon>
        <taxon>Dikarya</taxon>
        <taxon>Ascomycota</taxon>
        <taxon>Pezizomycotina</taxon>
        <taxon>Leotiomycetes</taxon>
        <taxon>Leotiomycetes incertae sedis</taxon>
        <taxon>Myxotrichaceae</taxon>
        <taxon>Oidiodendron</taxon>
    </lineage>
</organism>
<protein>
    <submittedName>
        <fullName evidence="2">Uncharacterized protein</fullName>
    </submittedName>
</protein>
<evidence type="ECO:0000256" key="1">
    <source>
        <dbReference type="SAM" id="MobiDB-lite"/>
    </source>
</evidence>
<proteinExistence type="predicted"/>
<accession>A0A0C3HF59</accession>
<dbReference type="Proteomes" id="UP000054321">
    <property type="component" value="Unassembled WGS sequence"/>
</dbReference>
<feature type="region of interest" description="Disordered" evidence="1">
    <location>
        <begin position="1"/>
        <end position="101"/>
    </location>
</feature>